<dbReference type="Pfam" id="PF24864">
    <property type="entry name" value="DUF7730"/>
    <property type="match status" value="1"/>
</dbReference>
<feature type="domain" description="DUF7730" evidence="2">
    <location>
        <begin position="32"/>
        <end position="208"/>
    </location>
</feature>
<evidence type="ECO:0000313" key="3">
    <source>
        <dbReference type="EMBL" id="KAF2030161.1"/>
    </source>
</evidence>
<accession>A0A9P4H8D9</accession>
<gene>
    <name evidence="3" type="ORF">EK21DRAFT_112268</name>
</gene>
<dbReference type="OrthoDB" id="5272396at2759"/>
<feature type="region of interest" description="Disordered" evidence="1">
    <location>
        <begin position="1"/>
        <end position="20"/>
    </location>
</feature>
<evidence type="ECO:0000256" key="1">
    <source>
        <dbReference type="SAM" id="MobiDB-lite"/>
    </source>
</evidence>
<keyword evidence="4" id="KW-1185">Reference proteome</keyword>
<reference evidence="3" key="1">
    <citation type="journal article" date="2020" name="Stud. Mycol.">
        <title>101 Dothideomycetes genomes: a test case for predicting lifestyles and emergence of pathogens.</title>
        <authorList>
            <person name="Haridas S."/>
            <person name="Albert R."/>
            <person name="Binder M."/>
            <person name="Bloem J."/>
            <person name="Labutti K."/>
            <person name="Salamov A."/>
            <person name="Andreopoulos B."/>
            <person name="Baker S."/>
            <person name="Barry K."/>
            <person name="Bills G."/>
            <person name="Bluhm B."/>
            <person name="Cannon C."/>
            <person name="Castanera R."/>
            <person name="Culley D."/>
            <person name="Daum C."/>
            <person name="Ezra D."/>
            <person name="Gonzalez J."/>
            <person name="Henrissat B."/>
            <person name="Kuo A."/>
            <person name="Liang C."/>
            <person name="Lipzen A."/>
            <person name="Lutzoni F."/>
            <person name="Magnuson J."/>
            <person name="Mondo S."/>
            <person name="Nolan M."/>
            <person name="Ohm R."/>
            <person name="Pangilinan J."/>
            <person name="Park H.-J."/>
            <person name="Ramirez L."/>
            <person name="Alfaro M."/>
            <person name="Sun H."/>
            <person name="Tritt A."/>
            <person name="Yoshinaga Y."/>
            <person name="Zwiers L.-H."/>
            <person name="Turgeon B."/>
            <person name="Goodwin S."/>
            <person name="Spatafora J."/>
            <person name="Crous P."/>
            <person name="Grigoriev I."/>
        </authorList>
    </citation>
    <scope>NUCLEOTIDE SEQUENCE</scope>
    <source>
        <strain evidence="3">CBS 110217</strain>
    </source>
</reference>
<dbReference type="InterPro" id="IPR056632">
    <property type="entry name" value="DUF7730"/>
</dbReference>
<dbReference type="PANTHER" id="PTHR38790">
    <property type="entry name" value="2EXR DOMAIN-CONTAINING PROTEIN-RELATED"/>
    <property type="match status" value="1"/>
</dbReference>
<dbReference type="Proteomes" id="UP000799777">
    <property type="component" value="Unassembled WGS sequence"/>
</dbReference>
<protein>
    <recommendedName>
        <fullName evidence="2">DUF7730 domain-containing protein</fullName>
    </recommendedName>
</protein>
<proteinExistence type="predicted"/>
<evidence type="ECO:0000313" key="4">
    <source>
        <dbReference type="Proteomes" id="UP000799777"/>
    </source>
</evidence>
<dbReference type="AlphaFoldDB" id="A0A9P4H8D9"/>
<organism evidence="3 4">
    <name type="scientific">Setomelanomma holmii</name>
    <dbReference type="NCBI Taxonomy" id="210430"/>
    <lineage>
        <taxon>Eukaryota</taxon>
        <taxon>Fungi</taxon>
        <taxon>Dikarya</taxon>
        <taxon>Ascomycota</taxon>
        <taxon>Pezizomycotina</taxon>
        <taxon>Dothideomycetes</taxon>
        <taxon>Pleosporomycetidae</taxon>
        <taxon>Pleosporales</taxon>
        <taxon>Pleosporineae</taxon>
        <taxon>Phaeosphaeriaceae</taxon>
        <taxon>Setomelanomma</taxon>
    </lineage>
</organism>
<dbReference type="EMBL" id="ML978193">
    <property type="protein sequence ID" value="KAF2030161.1"/>
    <property type="molecule type" value="Genomic_DNA"/>
</dbReference>
<sequence length="329" mass="37451">MRAWPPTAKKRVPQKKKTTAVPTRVDNTTFPFLKLPGEIRNMIYTYLLVDQDHPIRSEAWISKRDWRGIVKRLFQARPGDADRDDLPGQQKGSITKTSASYKRFDGARRVPKQMIFAVHLLLICRQINNEAGSIFFGNNLFTFEAPAHLYTFLLHFNQRLPLVRKLGLAHYGMLPQTLPPASMMHTQLNPFFAILATAVNLEALYLNIPIFQSLSSKALLAAEHLFGSAHVWMDALAVKHSNRLAVLNVLKLSPISTRVFAMTKWSVSKDGQEEFRVALAAKLTRAWSPGSETDWARAYAYYARRCPTLPVYKCFDRLGSLWTTSQDRC</sequence>
<feature type="compositionally biased region" description="Basic residues" evidence="1">
    <location>
        <begin position="8"/>
        <end position="18"/>
    </location>
</feature>
<name>A0A9P4H8D9_9PLEO</name>
<comment type="caution">
    <text evidence="3">The sequence shown here is derived from an EMBL/GenBank/DDBJ whole genome shotgun (WGS) entry which is preliminary data.</text>
</comment>
<evidence type="ECO:0000259" key="2">
    <source>
        <dbReference type="Pfam" id="PF24864"/>
    </source>
</evidence>